<comment type="similarity">
    <text evidence="4">Belongs to the BamE family.</text>
</comment>
<organism evidence="7 8">
    <name type="scientific">Janthinobacterium fluminis</name>
    <dbReference type="NCBI Taxonomy" id="2987524"/>
    <lineage>
        <taxon>Bacteria</taxon>
        <taxon>Pseudomonadati</taxon>
        <taxon>Pseudomonadota</taxon>
        <taxon>Betaproteobacteria</taxon>
        <taxon>Burkholderiales</taxon>
        <taxon>Oxalobacteraceae</taxon>
        <taxon>Janthinobacterium</taxon>
    </lineage>
</organism>
<keyword evidence="8" id="KW-1185">Reference proteome</keyword>
<dbReference type="HAMAP" id="MF_00925">
    <property type="entry name" value="OM_assembly_BamE"/>
    <property type="match status" value="1"/>
</dbReference>
<dbReference type="InterPro" id="IPR037873">
    <property type="entry name" value="BamE-like"/>
</dbReference>
<evidence type="ECO:0000256" key="5">
    <source>
        <dbReference type="SAM" id="MobiDB-lite"/>
    </source>
</evidence>
<evidence type="ECO:0000256" key="4">
    <source>
        <dbReference type="HAMAP-Rule" id="MF_00925"/>
    </source>
</evidence>
<evidence type="ECO:0000256" key="2">
    <source>
        <dbReference type="ARBA" id="ARBA00023136"/>
    </source>
</evidence>
<gene>
    <name evidence="4" type="primary">bamE</name>
    <name evidence="7" type="ORF">OIK44_18070</name>
</gene>
<dbReference type="PANTHER" id="PTHR37482:SF1">
    <property type="entry name" value="OUTER MEMBRANE PROTEIN ASSEMBLY FACTOR BAME"/>
    <property type="match status" value="1"/>
</dbReference>
<evidence type="ECO:0000256" key="3">
    <source>
        <dbReference type="ARBA" id="ARBA00023237"/>
    </source>
</evidence>
<dbReference type="Proteomes" id="UP001221208">
    <property type="component" value="Unassembled WGS sequence"/>
</dbReference>
<dbReference type="InterPro" id="IPR026592">
    <property type="entry name" value="BamE"/>
</dbReference>
<sequence>MRVTTALSPSFLHRIQFKAPLLAGLVCAALAVSGCASRGAPADKPVAADGAQTTSITPLQKFLWIFSPYRPVIQQGNFISEEMLAQLKVGQTREQVRFLLGTPLLTDIFHAERWDYPFRLAKGNGELTTSRVVVFFKDGKVERFEGGNLPTEKEYIARIAGPAVAKAKAEAKTEAKVDPAPAAAAPVPAPVPATPGATK</sequence>
<dbReference type="Pfam" id="PF04355">
    <property type="entry name" value="BamE"/>
    <property type="match status" value="1"/>
</dbReference>
<evidence type="ECO:0000259" key="6">
    <source>
        <dbReference type="Pfam" id="PF04355"/>
    </source>
</evidence>
<evidence type="ECO:0000256" key="1">
    <source>
        <dbReference type="ARBA" id="ARBA00022729"/>
    </source>
</evidence>
<dbReference type="InterPro" id="IPR007450">
    <property type="entry name" value="BamE_dom"/>
</dbReference>
<protein>
    <recommendedName>
        <fullName evidence="4">Outer membrane protein assembly factor BamE</fullName>
    </recommendedName>
</protein>
<feature type="region of interest" description="Disordered" evidence="5">
    <location>
        <begin position="171"/>
        <end position="199"/>
    </location>
</feature>
<comment type="function">
    <text evidence="4">Part of the outer membrane protein assembly complex, which is involved in assembly and insertion of beta-barrel proteins into the outer membrane.</text>
</comment>
<dbReference type="RefSeq" id="WP_273672692.1">
    <property type="nucleotide sequence ID" value="NZ_JAQQXR010000007.1"/>
</dbReference>
<comment type="subunit">
    <text evidence="4">Part of the Bam complex.</text>
</comment>
<reference evidence="7 8" key="1">
    <citation type="submission" date="2022-10" db="EMBL/GenBank/DDBJ databases">
        <title>Janthinobacterium sp. hw3 Genome sequencing.</title>
        <authorList>
            <person name="Park S."/>
        </authorList>
    </citation>
    <scope>NUCLEOTIDE SEQUENCE [LARGE SCALE GENOMIC DNA]</scope>
    <source>
        <strain evidence="8">hw3</strain>
    </source>
</reference>
<accession>A0ABT5K3N8</accession>
<keyword evidence="3 4" id="KW-0998">Cell outer membrane</keyword>
<dbReference type="PROSITE" id="PS51257">
    <property type="entry name" value="PROKAR_LIPOPROTEIN"/>
    <property type="match status" value="1"/>
</dbReference>
<evidence type="ECO:0000313" key="8">
    <source>
        <dbReference type="Proteomes" id="UP001221208"/>
    </source>
</evidence>
<name>A0ABT5K3N8_9BURK</name>
<feature type="domain" description="Outer membrane protein assembly factor BamE" evidence="6">
    <location>
        <begin position="76"/>
        <end position="145"/>
    </location>
</feature>
<proteinExistence type="inferred from homology"/>
<keyword evidence="4" id="KW-0564">Palmitate</keyword>
<keyword evidence="2 4" id="KW-0472">Membrane</keyword>
<keyword evidence="1 4" id="KW-0732">Signal</keyword>
<dbReference type="Gene3D" id="3.30.1450.10">
    <property type="match status" value="1"/>
</dbReference>
<dbReference type="PANTHER" id="PTHR37482">
    <property type="entry name" value="OUTER MEMBRANE PROTEIN ASSEMBLY FACTOR BAME"/>
    <property type="match status" value="1"/>
</dbReference>
<dbReference type="EMBL" id="JAQQXR010000007">
    <property type="protein sequence ID" value="MDC8759494.1"/>
    <property type="molecule type" value="Genomic_DNA"/>
</dbReference>
<comment type="caution">
    <text evidence="7">The sequence shown here is derived from an EMBL/GenBank/DDBJ whole genome shotgun (WGS) entry which is preliminary data.</text>
</comment>
<keyword evidence="4" id="KW-0449">Lipoprotein</keyword>
<comment type="subcellular location">
    <subcellularLocation>
        <location evidence="4">Cell outer membrane</location>
        <topology evidence="4">Lipid-anchor</topology>
    </subcellularLocation>
</comment>
<evidence type="ECO:0000313" key="7">
    <source>
        <dbReference type="EMBL" id="MDC8759494.1"/>
    </source>
</evidence>